<dbReference type="GO" id="GO:0051287">
    <property type="term" value="F:NAD binding"/>
    <property type="evidence" value="ECO:0007669"/>
    <property type="project" value="InterPro"/>
</dbReference>
<dbReference type="RefSeq" id="WP_025227389.1">
    <property type="nucleotide sequence ID" value="NZ_CP007139.1"/>
</dbReference>
<evidence type="ECO:0000256" key="1">
    <source>
        <dbReference type="ARBA" id="ARBA00023002"/>
    </source>
</evidence>
<reference evidence="4 5" key="1">
    <citation type="journal article" date="2014" name="PLoS ONE">
        <title>The first complete genome sequence of the class fimbriimonadia in the phylum armatimonadetes.</title>
        <authorList>
            <person name="Hu Z.Y."/>
            <person name="Wang Y.Z."/>
            <person name="Im W.T."/>
            <person name="Wang S.Y."/>
            <person name="Zhao G.P."/>
            <person name="Zheng H.J."/>
            <person name="Quan Z.X."/>
        </authorList>
    </citation>
    <scope>NUCLEOTIDE SEQUENCE [LARGE SCALE GENOMIC DNA]</scope>
    <source>
        <strain evidence="4">Gsoil 348</strain>
    </source>
</reference>
<keyword evidence="2" id="KW-0520">NAD</keyword>
<gene>
    <name evidence="4" type="ORF">OP10G_0587</name>
</gene>
<dbReference type="SUPFAM" id="SSF51735">
    <property type="entry name" value="NAD(P)-binding Rossmann-fold domains"/>
    <property type="match status" value="1"/>
</dbReference>
<dbReference type="STRING" id="661478.OP10G_0587"/>
<dbReference type="EMBL" id="CP007139">
    <property type="protein sequence ID" value="AIE83955.1"/>
    <property type="molecule type" value="Genomic_DNA"/>
</dbReference>
<evidence type="ECO:0000313" key="4">
    <source>
        <dbReference type="EMBL" id="AIE83955.1"/>
    </source>
</evidence>
<sequence>MSEKLTIWCNADLSEPAMAELKEGTAKHRLLIEGEQTGNLGAGGASELLKEAEIAFGQPDPRQAMELSTLRWVHLTSAGYTRYDSPEFRSALTGRGATMTNSSSVFDEPCAQHLLAFMLALARQLPASLSDQLGPKSWDYERLRSQTRLLDGQTVLILSFGAIARRLVQLLAPFNLNVVAVRRHVKGDEPVETHPIDELPRLLSEADHVVNILPANGSTNRLVNAEALAAMKTGAMFYNVGRGSTVDQAALIEALTTGRLGGAYLDVTDPEPLPSDHPLWTCPNCYITPHIAGGHAEEMERLVRHFLRNLALYEAGAPLVDRVI</sequence>
<dbReference type="PANTHER" id="PTHR43333">
    <property type="entry name" value="2-HACID_DH_C DOMAIN-CONTAINING PROTEIN"/>
    <property type="match status" value="1"/>
</dbReference>
<keyword evidence="5" id="KW-1185">Reference proteome</keyword>
<organism evidence="4 5">
    <name type="scientific">Fimbriimonas ginsengisoli Gsoil 348</name>
    <dbReference type="NCBI Taxonomy" id="661478"/>
    <lineage>
        <taxon>Bacteria</taxon>
        <taxon>Bacillati</taxon>
        <taxon>Armatimonadota</taxon>
        <taxon>Fimbriimonadia</taxon>
        <taxon>Fimbriimonadales</taxon>
        <taxon>Fimbriimonadaceae</taxon>
        <taxon>Fimbriimonas</taxon>
    </lineage>
</organism>
<dbReference type="CDD" id="cd05300">
    <property type="entry name" value="2-Hacid_dh_1"/>
    <property type="match status" value="1"/>
</dbReference>
<dbReference type="Proteomes" id="UP000027982">
    <property type="component" value="Chromosome"/>
</dbReference>
<evidence type="ECO:0000259" key="3">
    <source>
        <dbReference type="Pfam" id="PF02826"/>
    </source>
</evidence>
<dbReference type="InterPro" id="IPR036291">
    <property type="entry name" value="NAD(P)-bd_dom_sf"/>
</dbReference>
<dbReference type="AlphaFoldDB" id="A0A068NME6"/>
<dbReference type="SUPFAM" id="SSF52283">
    <property type="entry name" value="Formate/glycerate dehydrogenase catalytic domain-like"/>
    <property type="match status" value="1"/>
</dbReference>
<keyword evidence="1" id="KW-0560">Oxidoreductase</keyword>
<evidence type="ECO:0000256" key="2">
    <source>
        <dbReference type="ARBA" id="ARBA00023027"/>
    </source>
</evidence>
<dbReference type="HOGENOM" id="CLU_019796_1_0_0"/>
<dbReference type="KEGG" id="fgi:OP10G_0587"/>
<evidence type="ECO:0000313" key="5">
    <source>
        <dbReference type="Proteomes" id="UP000027982"/>
    </source>
</evidence>
<name>A0A068NME6_FIMGI</name>
<dbReference type="PANTHER" id="PTHR43333:SF1">
    <property type="entry name" value="D-ISOMER SPECIFIC 2-HYDROXYACID DEHYDROGENASE NAD-BINDING DOMAIN-CONTAINING PROTEIN"/>
    <property type="match status" value="1"/>
</dbReference>
<proteinExistence type="predicted"/>
<dbReference type="GO" id="GO:0016491">
    <property type="term" value="F:oxidoreductase activity"/>
    <property type="evidence" value="ECO:0007669"/>
    <property type="project" value="UniProtKB-KW"/>
</dbReference>
<protein>
    <submittedName>
        <fullName evidence="4">D-isomer specific 2-hydroxyacid dehydrogenase</fullName>
    </submittedName>
</protein>
<dbReference type="eggNOG" id="COG0111">
    <property type="taxonomic scope" value="Bacteria"/>
</dbReference>
<dbReference type="OrthoDB" id="9805416at2"/>
<dbReference type="Pfam" id="PF02826">
    <property type="entry name" value="2-Hacid_dh_C"/>
    <property type="match status" value="1"/>
</dbReference>
<accession>A0A068NME6</accession>
<feature type="domain" description="D-isomer specific 2-hydroxyacid dehydrogenase NAD-binding" evidence="3">
    <location>
        <begin position="115"/>
        <end position="292"/>
    </location>
</feature>
<dbReference type="InterPro" id="IPR006140">
    <property type="entry name" value="D-isomer_DH_NAD-bd"/>
</dbReference>
<dbReference type="Gene3D" id="3.40.50.720">
    <property type="entry name" value="NAD(P)-binding Rossmann-like Domain"/>
    <property type="match status" value="2"/>
</dbReference>